<protein>
    <submittedName>
        <fullName evidence="1">Uncharacterized protein</fullName>
    </submittedName>
</protein>
<proteinExistence type="predicted"/>
<dbReference type="AlphaFoldDB" id="A0A7R9K798"/>
<gene>
    <name evidence="1" type="ORF">TGEB3V08_LOCUS10161</name>
</gene>
<organism evidence="1">
    <name type="scientific">Timema genevievae</name>
    <name type="common">Walking stick</name>
    <dbReference type="NCBI Taxonomy" id="629358"/>
    <lineage>
        <taxon>Eukaryota</taxon>
        <taxon>Metazoa</taxon>
        <taxon>Ecdysozoa</taxon>
        <taxon>Arthropoda</taxon>
        <taxon>Hexapoda</taxon>
        <taxon>Insecta</taxon>
        <taxon>Pterygota</taxon>
        <taxon>Neoptera</taxon>
        <taxon>Polyneoptera</taxon>
        <taxon>Phasmatodea</taxon>
        <taxon>Timematodea</taxon>
        <taxon>Timematoidea</taxon>
        <taxon>Timematidae</taxon>
        <taxon>Timema</taxon>
    </lineage>
</organism>
<evidence type="ECO:0000313" key="1">
    <source>
        <dbReference type="EMBL" id="CAD7607317.1"/>
    </source>
</evidence>
<dbReference type="EMBL" id="OE845420">
    <property type="protein sequence ID" value="CAD7607317.1"/>
    <property type="molecule type" value="Genomic_DNA"/>
</dbReference>
<reference evidence="1" key="1">
    <citation type="submission" date="2020-11" db="EMBL/GenBank/DDBJ databases">
        <authorList>
            <person name="Tran Van P."/>
        </authorList>
    </citation>
    <scope>NUCLEOTIDE SEQUENCE</scope>
</reference>
<sequence>MFRCIKILGRALPLTDYIGGLAPRPVEPVPVLVTTFVKYQESCLVKLSTDVPAMDKDFPYQLDDKQVEDSVRIALNFSEEHNQDYEDSLKLTKTLYSAAFYLPDQALAVQAVLQRYKDVIATVGPKEFAEEVGKSDIAWYFLLTKLDLCFDGEKLRNAGESKKLSNVHDYLERKIWELDFFLVIRNVSNDEIGDSKCTDVQDVLQDLAKSNLVKDDIKSDLQELKRYVRAFPGDRQTILKLYKPLQAGLDVVFRNDYALDAFDPNKIVALGLNGAMRTVRSLLTTQSFKLMYYLMNMETENFNTQGEYIRSILEGLSEKTQIPENLKKDMKTLLTVFDEYSAEAKQPLRKQLLEVSCELSVGTKEAMGLL</sequence>
<name>A0A7R9K798_TIMGE</name>
<accession>A0A7R9K798</accession>